<evidence type="ECO:0000313" key="1">
    <source>
        <dbReference type="EMBL" id="KAA6387142.1"/>
    </source>
</evidence>
<accession>A0A5J4VX97</accession>
<sequence length="107" mass="12603">MDTKNYIVAEIAANMAGYKAIDAIFIKTINLTANVHLLFLHNEQKYGKFQLLLHQREYEHLKIFFCLTQRISVFNFRKMQELRLALKILAIRTCKQLLVVAIFQKCQ</sequence>
<dbReference type="AlphaFoldDB" id="A0A5J4VX97"/>
<proteinExistence type="predicted"/>
<protein>
    <submittedName>
        <fullName evidence="1">Uncharacterized protein</fullName>
    </submittedName>
</protein>
<reference evidence="1 2" key="1">
    <citation type="submission" date="2019-03" db="EMBL/GenBank/DDBJ databases">
        <title>Single cell metagenomics reveals metabolic interactions within the superorganism composed of flagellate Streblomastix strix and complex community of Bacteroidetes bacteria on its surface.</title>
        <authorList>
            <person name="Treitli S.C."/>
            <person name="Kolisko M."/>
            <person name="Husnik F."/>
            <person name="Keeling P."/>
            <person name="Hampl V."/>
        </authorList>
    </citation>
    <scope>NUCLEOTIDE SEQUENCE [LARGE SCALE GENOMIC DNA]</scope>
    <source>
        <strain evidence="1">ST1C</strain>
    </source>
</reference>
<organism evidence="1 2">
    <name type="scientific">Streblomastix strix</name>
    <dbReference type="NCBI Taxonomy" id="222440"/>
    <lineage>
        <taxon>Eukaryota</taxon>
        <taxon>Metamonada</taxon>
        <taxon>Preaxostyla</taxon>
        <taxon>Oxymonadida</taxon>
        <taxon>Streblomastigidae</taxon>
        <taxon>Streblomastix</taxon>
    </lineage>
</organism>
<name>A0A5J4VX97_9EUKA</name>
<dbReference type="Proteomes" id="UP000324800">
    <property type="component" value="Unassembled WGS sequence"/>
</dbReference>
<gene>
    <name evidence="1" type="ORF">EZS28_017331</name>
</gene>
<comment type="caution">
    <text evidence="1">The sequence shown here is derived from an EMBL/GenBank/DDBJ whole genome shotgun (WGS) entry which is preliminary data.</text>
</comment>
<dbReference type="EMBL" id="SNRW01004497">
    <property type="protein sequence ID" value="KAA6387142.1"/>
    <property type="molecule type" value="Genomic_DNA"/>
</dbReference>
<evidence type="ECO:0000313" key="2">
    <source>
        <dbReference type="Proteomes" id="UP000324800"/>
    </source>
</evidence>